<protein>
    <submittedName>
        <fullName evidence="7">HTH-type transcriptional repressor NicS</fullName>
    </submittedName>
    <submittedName>
        <fullName evidence="8">TetR/AcrR family transcriptional regulator</fullName>
    </submittedName>
</protein>
<dbReference type="Gene3D" id="1.10.357.10">
    <property type="entry name" value="Tetracycline Repressor, domain 2"/>
    <property type="match status" value="1"/>
</dbReference>
<dbReference type="GO" id="GO:0003677">
    <property type="term" value="F:DNA binding"/>
    <property type="evidence" value="ECO:0007669"/>
    <property type="project" value="UniProtKB-UniRule"/>
</dbReference>
<dbReference type="InterPro" id="IPR009057">
    <property type="entry name" value="Homeodomain-like_sf"/>
</dbReference>
<dbReference type="PANTHER" id="PTHR47506">
    <property type="entry name" value="TRANSCRIPTIONAL REGULATORY PROTEIN"/>
    <property type="match status" value="1"/>
</dbReference>
<dbReference type="SUPFAM" id="SSF48498">
    <property type="entry name" value="Tetracyclin repressor-like, C-terminal domain"/>
    <property type="match status" value="1"/>
</dbReference>
<name>A0AAE6NLT1_STRPT</name>
<dbReference type="RefSeq" id="WP_085926243.1">
    <property type="nucleotide sequence ID" value="NZ_BAABSS010000059.1"/>
</dbReference>
<feature type="domain" description="HTH tetR-type" evidence="6">
    <location>
        <begin position="20"/>
        <end position="80"/>
    </location>
</feature>
<evidence type="ECO:0000256" key="3">
    <source>
        <dbReference type="ARBA" id="ARBA00023125"/>
    </source>
</evidence>
<evidence type="ECO:0000256" key="5">
    <source>
        <dbReference type="PROSITE-ProRule" id="PRU00335"/>
    </source>
</evidence>
<organism evidence="8 10">
    <name type="scientific">Streptomyces platensis</name>
    <dbReference type="NCBI Taxonomy" id="58346"/>
    <lineage>
        <taxon>Bacteria</taxon>
        <taxon>Bacillati</taxon>
        <taxon>Actinomycetota</taxon>
        <taxon>Actinomycetes</taxon>
        <taxon>Kitasatosporales</taxon>
        <taxon>Streptomycetaceae</taxon>
        <taxon>Streptomyces</taxon>
    </lineage>
</organism>
<dbReference type="KEGG" id="spla:CP981_23480"/>
<dbReference type="Gene3D" id="1.10.10.60">
    <property type="entry name" value="Homeodomain-like"/>
    <property type="match status" value="1"/>
</dbReference>
<evidence type="ECO:0000256" key="4">
    <source>
        <dbReference type="ARBA" id="ARBA00023163"/>
    </source>
</evidence>
<gene>
    <name evidence="7" type="primary">nicS_2</name>
    <name evidence="7" type="ORF">BG653_04590</name>
    <name evidence="8" type="ORF">CP981_23480</name>
</gene>
<reference evidence="7 9" key="1">
    <citation type="submission" date="2016-09" db="EMBL/GenBank/DDBJ databases">
        <title>Streptomyces platensis DSM40041, a candidate organism with high potential of specific P450 cytochromes.</title>
        <authorList>
            <person name="Grumaz C."/>
            <person name="Vainshtein Y."/>
            <person name="Kirstahler P."/>
            <person name="Sohn K."/>
        </authorList>
    </citation>
    <scope>NUCLEOTIDE SEQUENCE [LARGE SCALE GENOMIC DNA]</scope>
    <source>
        <strain evidence="7 9">DSM 40041</strain>
    </source>
</reference>
<dbReference type="InterPro" id="IPR001647">
    <property type="entry name" value="HTH_TetR"/>
</dbReference>
<evidence type="ECO:0000313" key="7">
    <source>
        <dbReference type="EMBL" id="OSY42993.1"/>
    </source>
</evidence>
<keyword evidence="2" id="KW-0805">Transcription regulation</keyword>
<evidence type="ECO:0000313" key="9">
    <source>
        <dbReference type="Proteomes" id="UP000194225"/>
    </source>
</evidence>
<dbReference type="Pfam" id="PF13977">
    <property type="entry name" value="TetR_C_6"/>
    <property type="match status" value="1"/>
</dbReference>
<dbReference type="PANTHER" id="PTHR47506:SF6">
    <property type="entry name" value="HTH-TYPE TRANSCRIPTIONAL REPRESSOR NEMR"/>
    <property type="match status" value="1"/>
</dbReference>
<dbReference type="SUPFAM" id="SSF46689">
    <property type="entry name" value="Homeodomain-like"/>
    <property type="match status" value="1"/>
</dbReference>
<dbReference type="PROSITE" id="PS50977">
    <property type="entry name" value="HTH_TETR_2"/>
    <property type="match status" value="1"/>
</dbReference>
<dbReference type="GeneID" id="90926232"/>
<keyword evidence="3 5" id="KW-0238">DNA-binding</keyword>
<dbReference type="EMBL" id="MIGA01000033">
    <property type="protein sequence ID" value="OSY42993.1"/>
    <property type="molecule type" value="Genomic_DNA"/>
</dbReference>
<keyword evidence="9" id="KW-1185">Reference proteome</keyword>
<sequence length="219" mass="23373">MNAESAEPARRRLTRAEAKARTRALLLDAAARVFARKGFTGASVEEIAEAAGFSIGALYSNFGSKEALFLELLADRQTDRIAEAAQMLECHPSGTGEAAAELGRLLIDVADKDTDFAPLQAEFWLYAVRNPEVLETMAANLRTPRRALQQVISTSLAQQDAPAEVSAEAVATVVAALFTGLVRQRRIDPASVPEELFGDALKWLFAGINASGAAPSGTE</sequence>
<dbReference type="EMBL" id="CP023691">
    <property type="protein sequence ID" value="QEV54205.1"/>
    <property type="molecule type" value="Genomic_DNA"/>
</dbReference>
<proteinExistence type="predicted"/>
<evidence type="ECO:0000313" key="8">
    <source>
        <dbReference type="EMBL" id="QEV54205.1"/>
    </source>
</evidence>
<dbReference type="Proteomes" id="UP000194225">
    <property type="component" value="Unassembled WGS sequence"/>
</dbReference>
<evidence type="ECO:0000256" key="2">
    <source>
        <dbReference type="ARBA" id="ARBA00023015"/>
    </source>
</evidence>
<dbReference type="PRINTS" id="PR00455">
    <property type="entry name" value="HTHTETR"/>
</dbReference>
<dbReference type="InterPro" id="IPR039538">
    <property type="entry name" value="BetI_C"/>
</dbReference>
<keyword evidence="4" id="KW-0804">Transcription</keyword>
<reference evidence="8 10" key="2">
    <citation type="submission" date="2017-09" db="EMBL/GenBank/DDBJ databases">
        <authorList>
            <person name="Lee N."/>
            <person name="Cho B.-K."/>
        </authorList>
    </citation>
    <scope>NUCLEOTIDE SEQUENCE [LARGE SCALE GENOMIC DNA]</scope>
    <source>
        <strain evidence="8 10">ATCC 23948</strain>
    </source>
</reference>
<keyword evidence="1" id="KW-0678">Repressor</keyword>
<evidence type="ECO:0000256" key="1">
    <source>
        <dbReference type="ARBA" id="ARBA00022491"/>
    </source>
</evidence>
<evidence type="ECO:0000313" key="10">
    <source>
        <dbReference type="Proteomes" id="UP000325458"/>
    </source>
</evidence>
<evidence type="ECO:0000259" key="6">
    <source>
        <dbReference type="PROSITE" id="PS50977"/>
    </source>
</evidence>
<dbReference type="Pfam" id="PF00440">
    <property type="entry name" value="TetR_N"/>
    <property type="match status" value="1"/>
</dbReference>
<feature type="DNA-binding region" description="H-T-H motif" evidence="5">
    <location>
        <begin position="43"/>
        <end position="62"/>
    </location>
</feature>
<dbReference type="AlphaFoldDB" id="A0AAE6NLT1"/>
<accession>A0AAE6NLT1</accession>
<dbReference type="Proteomes" id="UP000325458">
    <property type="component" value="Chromosome"/>
</dbReference>
<dbReference type="InterPro" id="IPR036271">
    <property type="entry name" value="Tet_transcr_reg_TetR-rel_C_sf"/>
</dbReference>